<evidence type="ECO:0000313" key="3">
    <source>
        <dbReference type="Proteomes" id="UP001201812"/>
    </source>
</evidence>
<evidence type="ECO:0000313" key="2">
    <source>
        <dbReference type="EMBL" id="KAI1691574.1"/>
    </source>
</evidence>
<dbReference type="AlphaFoldDB" id="A0AAD4MEE1"/>
<evidence type="ECO:0000256" key="1">
    <source>
        <dbReference type="SAM" id="MobiDB-lite"/>
    </source>
</evidence>
<proteinExistence type="predicted"/>
<dbReference type="EMBL" id="JAKKPZ010000906">
    <property type="protein sequence ID" value="KAI1691574.1"/>
    <property type="molecule type" value="Genomic_DNA"/>
</dbReference>
<sequence length="242" mass="25636">MLPPSSWCALEVAAQERGTFEVAIAQVGVRELAVLERLAAKCLPGELRFDKDGLVVAAAGEHRRAQIGPIEGGLHSHAREVDTQERAAVYAELLQANVGERGVVQDIVGERGMTQVGAGEIHAGHVAALEHDAVERRAGHARARQLAPAEDAFDEQGRGQVRVGEAALVELLPSSFAPDRSAPVKSHDRKTPPDRSKPRKVQALQVLLADFVAPLDHGSNACGRHGVSCSGARLGTVLTCSV</sequence>
<dbReference type="Proteomes" id="UP001201812">
    <property type="component" value="Unassembled WGS sequence"/>
</dbReference>
<comment type="caution">
    <text evidence="2">The sequence shown here is derived from an EMBL/GenBank/DDBJ whole genome shotgun (WGS) entry which is preliminary data.</text>
</comment>
<reference evidence="2" key="1">
    <citation type="submission" date="2022-01" db="EMBL/GenBank/DDBJ databases">
        <title>Genome Sequence Resource for Two Populations of Ditylenchus destructor, the Migratory Endoparasitic Phytonematode.</title>
        <authorList>
            <person name="Zhang H."/>
            <person name="Lin R."/>
            <person name="Xie B."/>
        </authorList>
    </citation>
    <scope>NUCLEOTIDE SEQUENCE</scope>
    <source>
        <strain evidence="2">BazhouSP</strain>
    </source>
</reference>
<organism evidence="2 3">
    <name type="scientific">Ditylenchus destructor</name>
    <dbReference type="NCBI Taxonomy" id="166010"/>
    <lineage>
        <taxon>Eukaryota</taxon>
        <taxon>Metazoa</taxon>
        <taxon>Ecdysozoa</taxon>
        <taxon>Nematoda</taxon>
        <taxon>Chromadorea</taxon>
        <taxon>Rhabditida</taxon>
        <taxon>Tylenchina</taxon>
        <taxon>Tylenchomorpha</taxon>
        <taxon>Sphaerularioidea</taxon>
        <taxon>Anguinidae</taxon>
        <taxon>Anguininae</taxon>
        <taxon>Ditylenchus</taxon>
    </lineage>
</organism>
<keyword evidence="3" id="KW-1185">Reference proteome</keyword>
<gene>
    <name evidence="2" type="ORF">DdX_21795</name>
</gene>
<protein>
    <submittedName>
        <fullName evidence="2">Uncharacterized protein</fullName>
    </submittedName>
</protein>
<accession>A0AAD4MEE1</accession>
<feature type="compositionally biased region" description="Basic and acidic residues" evidence="1">
    <location>
        <begin position="185"/>
        <end position="196"/>
    </location>
</feature>
<name>A0AAD4MEE1_9BILA</name>
<feature type="region of interest" description="Disordered" evidence="1">
    <location>
        <begin position="178"/>
        <end position="200"/>
    </location>
</feature>